<organism evidence="3 4">
    <name type="scientific">Penicillium camemberti (strain FM 013)</name>
    <dbReference type="NCBI Taxonomy" id="1429867"/>
    <lineage>
        <taxon>Eukaryota</taxon>
        <taxon>Fungi</taxon>
        <taxon>Dikarya</taxon>
        <taxon>Ascomycota</taxon>
        <taxon>Pezizomycotina</taxon>
        <taxon>Eurotiomycetes</taxon>
        <taxon>Eurotiomycetidae</taxon>
        <taxon>Eurotiales</taxon>
        <taxon>Aspergillaceae</taxon>
        <taxon>Penicillium</taxon>
    </lineage>
</organism>
<evidence type="ECO:0000259" key="2">
    <source>
        <dbReference type="Pfam" id="PF01636"/>
    </source>
</evidence>
<name>A0A0G4PK50_PENC3</name>
<feature type="compositionally biased region" description="Acidic residues" evidence="1">
    <location>
        <begin position="39"/>
        <end position="55"/>
    </location>
</feature>
<dbReference type="PANTHER" id="PTHR21310:SF51">
    <property type="entry name" value="AMINOGLYCOSIDE PHOSPHOTRANSFERASE DOMAIN-CONTAINING PROTEIN"/>
    <property type="match status" value="1"/>
</dbReference>
<keyword evidence="4" id="KW-1185">Reference proteome</keyword>
<dbReference type="EMBL" id="HG793152">
    <property type="protein sequence ID" value="CRL26734.1"/>
    <property type="molecule type" value="Genomic_DNA"/>
</dbReference>
<evidence type="ECO:0000313" key="3">
    <source>
        <dbReference type="EMBL" id="CRL26734.1"/>
    </source>
</evidence>
<feature type="domain" description="Aminoglycoside phosphotransferase" evidence="2">
    <location>
        <begin position="137"/>
        <end position="323"/>
    </location>
</feature>
<dbReference type="SUPFAM" id="SSF56112">
    <property type="entry name" value="Protein kinase-like (PK-like)"/>
    <property type="match status" value="1"/>
</dbReference>
<sequence>MGHLSSVSECVRGIARTIASISSSIVDHVTLKRLRGNDDSDEEEDDDDDDDDDDLDYLEIEPYEAVLERIKVKYIGKHVAAIRARIQPTHKKKIPVVEVAPHTLYADDVLYKVKFADGVQWMLKVPAIGTPDQFDKSDAEALRSEALTMIMLRRETTIPIPEVFSYDNTCKNKLKVPFILMEFIDGRRLMDVWHDRESPKEVVQARRTRCLQDIAAAYHQLGKYTFNEDGPLRFDDQDRLIGVVPVKEDPFSGLKAAFTYYLDQWGKDEFILQNELLKLLRMFADWTPEPIAGKSSVMTHPNRNIFNFIVSDDGSVRAILDWHSTLARPPSVGNEAYPLWLMRDWDPTIYGWTEEMERGIKNEKWVWEDSPDTLEFYRDVYAQCIANLRPESENAKLTRNSPLYIHLMMTMQGSIFSMGTARKIFNEVRKRVQKNEGDHSWPFNSSNNDKKHDDDSENDASSKQKDATGQENSPNETEDKAEHGGIEADIDEQDEQDEEDEVDICEFIAALDKYGMCEHQEKVLKEGFQALFS</sequence>
<dbReference type="InterPro" id="IPR051678">
    <property type="entry name" value="AGP_Transferase"/>
</dbReference>
<evidence type="ECO:0000313" key="4">
    <source>
        <dbReference type="Proteomes" id="UP000053732"/>
    </source>
</evidence>
<feature type="compositionally biased region" description="Acidic residues" evidence="1">
    <location>
        <begin position="488"/>
        <end position="503"/>
    </location>
</feature>
<keyword evidence="3" id="KW-0808">Transferase</keyword>
<feature type="region of interest" description="Disordered" evidence="1">
    <location>
        <begin position="36"/>
        <end position="55"/>
    </location>
</feature>
<dbReference type="GO" id="GO:0016740">
    <property type="term" value="F:transferase activity"/>
    <property type="evidence" value="ECO:0007669"/>
    <property type="project" value="UniProtKB-KW"/>
</dbReference>
<dbReference type="Pfam" id="PF01636">
    <property type="entry name" value="APH"/>
    <property type="match status" value="1"/>
</dbReference>
<feature type="region of interest" description="Disordered" evidence="1">
    <location>
        <begin position="435"/>
        <end position="503"/>
    </location>
</feature>
<feature type="compositionally biased region" description="Basic and acidic residues" evidence="1">
    <location>
        <begin position="448"/>
        <end position="468"/>
    </location>
</feature>
<dbReference type="AlphaFoldDB" id="A0A0G4PK50"/>
<gene>
    <name evidence="3" type="ORF">PCAMFM013_S019g000151</name>
</gene>
<dbReference type="PANTHER" id="PTHR21310">
    <property type="entry name" value="AMINOGLYCOSIDE PHOSPHOTRANSFERASE-RELATED-RELATED"/>
    <property type="match status" value="1"/>
</dbReference>
<protein>
    <submittedName>
        <fullName evidence="3">Aminoglycoside phosphotransferase</fullName>
    </submittedName>
</protein>
<dbReference type="InterPro" id="IPR002575">
    <property type="entry name" value="Aminoglycoside_PTrfase"/>
</dbReference>
<proteinExistence type="predicted"/>
<accession>A0A0G4PK50</accession>
<reference evidence="3 4" key="1">
    <citation type="journal article" date="2014" name="Nat. Commun.">
        <title>Multiple recent horizontal transfers of a large genomic region in cheese making fungi.</title>
        <authorList>
            <person name="Cheeseman K."/>
            <person name="Ropars J."/>
            <person name="Renault P."/>
            <person name="Dupont J."/>
            <person name="Gouzy J."/>
            <person name="Branca A."/>
            <person name="Abraham A.L."/>
            <person name="Ceppi M."/>
            <person name="Conseiller E."/>
            <person name="Debuchy R."/>
            <person name="Malagnac F."/>
            <person name="Goarin A."/>
            <person name="Silar P."/>
            <person name="Lacoste S."/>
            <person name="Sallet E."/>
            <person name="Bensimon A."/>
            <person name="Giraud T."/>
            <person name="Brygoo Y."/>
        </authorList>
    </citation>
    <scope>NUCLEOTIDE SEQUENCE [LARGE SCALE GENOMIC DNA]</scope>
    <source>
        <strain evidence="4">FM 013</strain>
    </source>
</reference>
<dbReference type="InterPro" id="IPR011009">
    <property type="entry name" value="Kinase-like_dom_sf"/>
</dbReference>
<dbReference type="Proteomes" id="UP000053732">
    <property type="component" value="Unassembled WGS sequence"/>
</dbReference>
<feature type="compositionally biased region" description="Basic and acidic residues" evidence="1">
    <location>
        <begin position="477"/>
        <end position="486"/>
    </location>
</feature>
<evidence type="ECO:0000256" key="1">
    <source>
        <dbReference type="SAM" id="MobiDB-lite"/>
    </source>
</evidence>